<dbReference type="AlphaFoldDB" id="A0A4Z2I468"/>
<dbReference type="OrthoDB" id="6264899at2759"/>
<dbReference type="Proteomes" id="UP000314294">
    <property type="component" value="Unassembled WGS sequence"/>
</dbReference>
<keyword evidence="3" id="KW-1185">Reference proteome</keyword>
<organism evidence="2 3">
    <name type="scientific">Liparis tanakae</name>
    <name type="common">Tanaka's snailfish</name>
    <dbReference type="NCBI Taxonomy" id="230148"/>
    <lineage>
        <taxon>Eukaryota</taxon>
        <taxon>Metazoa</taxon>
        <taxon>Chordata</taxon>
        <taxon>Craniata</taxon>
        <taxon>Vertebrata</taxon>
        <taxon>Euteleostomi</taxon>
        <taxon>Actinopterygii</taxon>
        <taxon>Neopterygii</taxon>
        <taxon>Teleostei</taxon>
        <taxon>Neoteleostei</taxon>
        <taxon>Acanthomorphata</taxon>
        <taxon>Eupercaria</taxon>
        <taxon>Perciformes</taxon>
        <taxon>Cottioidei</taxon>
        <taxon>Cottales</taxon>
        <taxon>Liparidae</taxon>
        <taxon>Liparis</taxon>
    </lineage>
</organism>
<feature type="region of interest" description="Disordered" evidence="1">
    <location>
        <begin position="1"/>
        <end position="30"/>
    </location>
</feature>
<feature type="region of interest" description="Disordered" evidence="1">
    <location>
        <begin position="99"/>
        <end position="118"/>
    </location>
</feature>
<name>A0A4Z2I468_9TELE</name>
<reference evidence="2 3" key="1">
    <citation type="submission" date="2019-03" db="EMBL/GenBank/DDBJ databases">
        <title>First draft genome of Liparis tanakae, snailfish: a comprehensive survey of snailfish specific genes.</title>
        <authorList>
            <person name="Kim W."/>
            <person name="Song I."/>
            <person name="Jeong J.-H."/>
            <person name="Kim D."/>
            <person name="Kim S."/>
            <person name="Ryu S."/>
            <person name="Song J.Y."/>
            <person name="Lee S.K."/>
        </authorList>
    </citation>
    <scope>NUCLEOTIDE SEQUENCE [LARGE SCALE GENOMIC DNA]</scope>
    <source>
        <tissue evidence="2">Muscle</tissue>
    </source>
</reference>
<evidence type="ECO:0000313" key="3">
    <source>
        <dbReference type="Proteomes" id="UP000314294"/>
    </source>
</evidence>
<protein>
    <submittedName>
        <fullName evidence="2">Uncharacterized protein</fullName>
    </submittedName>
</protein>
<sequence length="147" mass="16649">MVDPSPDQYVYTGEAGRQQQQHQTNPRQKNAMTAAVSTLLSKYGRFWFQKSIMATLPKIEASKRSPTDRWGRRGGFVYPCVRPAADRAADLNLEEDGTAFPGLLSDTQTQKQHGRTQRKAPHFKFLHLHLELMRTFPSYVPIATSSV</sequence>
<comment type="caution">
    <text evidence="2">The sequence shown here is derived from an EMBL/GenBank/DDBJ whole genome shotgun (WGS) entry which is preliminary data.</text>
</comment>
<accession>A0A4Z2I468</accession>
<evidence type="ECO:0000256" key="1">
    <source>
        <dbReference type="SAM" id="MobiDB-lite"/>
    </source>
</evidence>
<gene>
    <name evidence="2" type="ORF">EYF80_017681</name>
</gene>
<evidence type="ECO:0000313" key="2">
    <source>
        <dbReference type="EMBL" id="TNN72104.1"/>
    </source>
</evidence>
<dbReference type="EMBL" id="SRLO01000142">
    <property type="protein sequence ID" value="TNN72104.1"/>
    <property type="molecule type" value="Genomic_DNA"/>
</dbReference>
<proteinExistence type="predicted"/>